<evidence type="ECO:0000313" key="2">
    <source>
        <dbReference type="EMBL" id="RSL94730.1"/>
    </source>
</evidence>
<organism evidence="2 3">
    <name type="scientific">Fusarium ambrosium</name>
    <dbReference type="NCBI Taxonomy" id="131363"/>
    <lineage>
        <taxon>Eukaryota</taxon>
        <taxon>Fungi</taxon>
        <taxon>Dikarya</taxon>
        <taxon>Ascomycota</taxon>
        <taxon>Pezizomycotina</taxon>
        <taxon>Sordariomycetes</taxon>
        <taxon>Hypocreomycetidae</taxon>
        <taxon>Hypocreales</taxon>
        <taxon>Nectriaceae</taxon>
        <taxon>Fusarium</taxon>
        <taxon>Fusarium solani species complex</taxon>
    </lineage>
</organism>
<dbReference type="Proteomes" id="UP000288429">
    <property type="component" value="Unassembled WGS sequence"/>
</dbReference>
<dbReference type="AlphaFoldDB" id="A0A428SYF7"/>
<name>A0A428SYF7_9HYPO</name>
<dbReference type="EMBL" id="NIZV01000314">
    <property type="protein sequence ID" value="RSL94730.1"/>
    <property type="molecule type" value="Genomic_DNA"/>
</dbReference>
<evidence type="ECO:0000313" key="3">
    <source>
        <dbReference type="Proteomes" id="UP000288429"/>
    </source>
</evidence>
<sequence>MPSTTNNQNYLHTSKTAGEASSKGESQRGKKGDETAAMQEELEAILLAANDLRQELDKDQDEMLEDWISESG</sequence>
<keyword evidence="3" id="KW-1185">Reference proteome</keyword>
<feature type="compositionally biased region" description="Polar residues" evidence="1">
    <location>
        <begin position="1"/>
        <end position="16"/>
    </location>
</feature>
<comment type="caution">
    <text evidence="2">The sequence shown here is derived from an EMBL/GenBank/DDBJ whole genome shotgun (WGS) entry which is preliminary data.</text>
</comment>
<protein>
    <submittedName>
        <fullName evidence="2">Uncharacterized protein</fullName>
    </submittedName>
</protein>
<evidence type="ECO:0000256" key="1">
    <source>
        <dbReference type="SAM" id="MobiDB-lite"/>
    </source>
</evidence>
<gene>
    <name evidence="2" type="ORF">CDV31_014207</name>
</gene>
<reference evidence="2 3" key="1">
    <citation type="submission" date="2017-06" db="EMBL/GenBank/DDBJ databases">
        <title>Cmopartive genomic analysis of Ambrosia Fusariam Clade fungi.</title>
        <authorList>
            <person name="Stajich J.E."/>
            <person name="Carrillo J."/>
            <person name="Kijimoto T."/>
            <person name="Eskalen A."/>
            <person name="O'Donnell K."/>
            <person name="Kasson M."/>
        </authorList>
    </citation>
    <scope>NUCLEOTIDE SEQUENCE [LARGE SCALE GENOMIC DNA]</scope>
    <source>
        <strain evidence="2 3">NRRL 20438</strain>
    </source>
</reference>
<feature type="region of interest" description="Disordered" evidence="1">
    <location>
        <begin position="1"/>
        <end position="41"/>
    </location>
</feature>
<accession>A0A428SYF7</accession>
<proteinExistence type="predicted"/>
<feature type="compositionally biased region" description="Basic and acidic residues" evidence="1">
    <location>
        <begin position="25"/>
        <end position="34"/>
    </location>
</feature>